<accession>A0A0K2TCN7</accession>
<name>A0A0K2TCN7_LEPSM</name>
<reference evidence="1" key="1">
    <citation type="submission" date="2014-05" db="EMBL/GenBank/DDBJ databases">
        <authorList>
            <person name="Chronopoulou M."/>
        </authorList>
    </citation>
    <scope>NUCLEOTIDE SEQUENCE</scope>
    <source>
        <tissue evidence="1">Whole organism</tissue>
    </source>
</reference>
<organism evidence="1">
    <name type="scientific">Lepeophtheirus salmonis</name>
    <name type="common">Salmon louse</name>
    <name type="synonym">Caligus salmonis</name>
    <dbReference type="NCBI Taxonomy" id="72036"/>
    <lineage>
        <taxon>Eukaryota</taxon>
        <taxon>Metazoa</taxon>
        <taxon>Ecdysozoa</taxon>
        <taxon>Arthropoda</taxon>
        <taxon>Crustacea</taxon>
        <taxon>Multicrustacea</taxon>
        <taxon>Hexanauplia</taxon>
        <taxon>Copepoda</taxon>
        <taxon>Siphonostomatoida</taxon>
        <taxon>Caligidae</taxon>
        <taxon>Lepeophtheirus</taxon>
    </lineage>
</organism>
<dbReference type="EMBL" id="HACA01006244">
    <property type="protein sequence ID" value="CDW23605.1"/>
    <property type="molecule type" value="Transcribed_RNA"/>
</dbReference>
<protein>
    <submittedName>
        <fullName evidence="1">Uncharacterized protein</fullName>
    </submittedName>
</protein>
<dbReference type="AlphaFoldDB" id="A0A0K2TCN7"/>
<sequence length="66" mass="7456">MEKSFSLRFGEEGATYSCSQSDEKWFDIPLAQTLLYVKVLRPAGNSKTLHSAVPGSREVSPFIYRE</sequence>
<evidence type="ECO:0000313" key="1">
    <source>
        <dbReference type="EMBL" id="CDW23605.1"/>
    </source>
</evidence>
<proteinExistence type="predicted"/>